<name>A0A6A4HVB1_9AGAR</name>
<keyword evidence="1" id="KW-1133">Transmembrane helix</keyword>
<dbReference type="Proteomes" id="UP000799118">
    <property type="component" value="Unassembled WGS sequence"/>
</dbReference>
<proteinExistence type="predicted"/>
<keyword evidence="1" id="KW-0812">Transmembrane</keyword>
<reference evidence="2" key="1">
    <citation type="journal article" date="2019" name="Environ. Microbiol.">
        <title>Fungal ecological strategies reflected in gene transcription - a case study of two litter decomposers.</title>
        <authorList>
            <person name="Barbi F."/>
            <person name="Kohler A."/>
            <person name="Barry K."/>
            <person name="Baskaran P."/>
            <person name="Daum C."/>
            <person name="Fauchery L."/>
            <person name="Ihrmark K."/>
            <person name="Kuo A."/>
            <person name="LaButti K."/>
            <person name="Lipzen A."/>
            <person name="Morin E."/>
            <person name="Grigoriev I.V."/>
            <person name="Henrissat B."/>
            <person name="Lindahl B."/>
            <person name="Martin F."/>
        </authorList>
    </citation>
    <scope>NUCLEOTIDE SEQUENCE</scope>
    <source>
        <strain evidence="2">JB14</strain>
    </source>
</reference>
<organism evidence="2 3">
    <name type="scientific">Gymnopus androsaceus JB14</name>
    <dbReference type="NCBI Taxonomy" id="1447944"/>
    <lineage>
        <taxon>Eukaryota</taxon>
        <taxon>Fungi</taxon>
        <taxon>Dikarya</taxon>
        <taxon>Basidiomycota</taxon>
        <taxon>Agaricomycotina</taxon>
        <taxon>Agaricomycetes</taxon>
        <taxon>Agaricomycetidae</taxon>
        <taxon>Agaricales</taxon>
        <taxon>Marasmiineae</taxon>
        <taxon>Omphalotaceae</taxon>
        <taxon>Gymnopus</taxon>
    </lineage>
</organism>
<evidence type="ECO:0000313" key="3">
    <source>
        <dbReference type="Proteomes" id="UP000799118"/>
    </source>
</evidence>
<keyword evidence="1" id="KW-0472">Membrane</keyword>
<evidence type="ECO:0000313" key="2">
    <source>
        <dbReference type="EMBL" id="KAE9400834.1"/>
    </source>
</evidence>
<accession>A0A6A4HVB1</accession>
<dbReference type="OrthoDB" id="509124at2759"/>
<feature type="transmembrane region" description="Helical" evidence="1">
    <location>
        <begin position="31"/>
        <end position="50"/>
    </location>
</feature>
<gene>
    <name evidence="2" type="ORF">BT96DRAFT_919145</name>
</gene>
<evidence type="ECO:0000256" key="1">
    <source>
        <dbReference type="SAM" id="Phobius"/>
    </source>
</evidence>
<protein>
    <submittedName>
        <fullName evidence="2">Uncharacterized protein</fullName>
    </submittedName>
</protein>
<dbReference type="AlphaFoldDB" id="A0A6A4HVB1"/>
<sequence>MITANQKRENLNDSDATAGCKYESYEVFGGILAYVMWILCVKALLLRGVVEMAEALKKRTEKINKDR</sequence>
<dbReference type="EMBL" id="ML769452">
    <property type="protein sequence ID" value="KAE9400834.1"/>
    <property type="molecule type" value="Genomic_DNA"/>
</dbReference>
<keyword evidence="3" id="KW-1185">Reference proteome</keyword>